<proteinExistence type="predicted"/>
<protein>
    <submittedName>
        <fullName evidence="1">Uncharacterized protein</fullName>
    </submittedName>
</protein>
<gene>
    <name evidence="1" type="ORF">T265_11563</name>
</gene>
<dbReference type="EMBL" id="KL597144">
    <property type="protein sequence ID" value="KER19753.1"/>
    <property type="molecule type" value="Genomic_DNA"/>
</dbReference>
<dbReference type="KEGG" id="ovi:T265_11563"/>
<dbReference type="Proteomes" id="UP000054324">
    <property type="component" value="Unassembled WGS sequence"/>
</dbReference>
<reference evidence="1 2" key="1">
    <citation type="submission" date="2013-11" db="EMBL/GenBank/DDBJ databases">
        <title>Opisthorchis viverrini - life in the bile duct.</title>
        <authorList>
            <person name="Young N.D."/>
            <person name="Nagarajan N."/>
            <person name="Lin S.J."/>
            <person name="Korhonen P.K."/>
            <person name="Jex A.R."/>
            <person name="Hall R.S."/>
            <person name="Safavi-Hemami H."/>
            <person name="Kaewkong W."/>
            <person name="Bertrand D."/>
            <person name="Gao S."/>
            <person name="Seet Q."/>
            <person name="Wongkham S."/>
            <person name="Teh B.T."/>
            <person name="Wongkham C."/>
            <person name="Intapan P.M."/>
            <person name="Maleewong W."/>
            <person name="Yang X."/>
            <person name="Hu M."/>
            <person name="Wang Z."/>
            <person name="Hofmann A."/>
            <person name="Sternberg P.W."/>
            <person name="Tan P."/>
            <person name="Wang J."/>
            <person name="Gasser R.B."/>
        </authorList>
    </citation>
    <scope>NUCLEOTIDE SEQUENCE [LARGE SCALE GENOMIC DNA]</scope>
</reference>
<dbReference type="RefSeq" id="XP_009176510.1">
    <property type="nucleotide sequence ID" value="XM_009178246.1"/>
</dbReference>
<name>A0A074YYM5_OPIVI</name>
<dbReference type="CTD" id="20325731"/>
<sequence length="125" mass="14026">MPRNTGCFRTIDLLPEALIRLDLNVDLNVDVHAALECIGTGQAENTTTPPPVATNKATFTDSHWLISKHRGLPVKRNARVQSTNEISTVNLNKIDTLNRRETKRRCQALNQSQIFLRASLEFICS</sequence>
<evidence type="ECO:0000313" key="2">
    <source>
        <dbReference type="Proteomes" id="UP000054324"/>
    </source>
</evidence>
<evidence type="ECO:0000313" key="1">
    <source>
        <dbReference type="EMBL" id="KER19753.1"/>
    </source>
</evidence>
<keyword evidence="2" id="KW-1185">Reference proteome</keyword>
<dbReference type="GeneID" id="20325731"/>
<accession>A0A074YYM5</accession>
<dbReference type="AlphaFoldDB" id="A0A074YYM5"/>
<organism evidence="1 2">
    <name type="scientific">Opisthorchis viverrini</name>
    <name type="common">Southeast Asian liver fluke</name>
    <dbReference type="NCBI Taxonomy" id="6198"/>
    <lineage>
        <taxon>Eukaryota</taxon>
        <taxon>Metazoa</taxon>
        <taxon>Spiralia</taxon>
        <taxon>Lophotrochozoa</taxon>
        <taxon>Platyhelminthes</taxon>
        <taxon>Trematoda</taxon>
        <taxon>Digenea</taxon>
        <taxon>Opisthorchiida</taxon>
        <taxon>Opisthorchiata</taxon>
        <taxon>Opisthorchiidae</taxon>
        <taxon>Opisthorchis</taxon>
    </lineage>
</organism>